<dbReference type="EMBL" id="CM035428">
    <property type="protein sequence ID" value="KAH7301112.1"/>
    <property type="molecule type" value="Genomic_DNA"/>
</dbReference>
<dbReference type="SMART" id="SM00457">
    <property type="entry name" value="MACPF"/>
    <property type="match status" value="1"/>
</dbReference>
<organism evidence="3 4">
    <name type="scientific">Ceratopteris richardii</name>
    <name type="common">Triangle waterfern</name>
    <dbReference type="NCBI Taxonomy" id="49495"/>
    <lineage>
        <taxon>Eukaryota</taxon>
        <taxon>Viridiplantae</taxon>
        <taxon>Streptophyta</taxon>
        <taxon>Embryophyta</taxon>
        <taxon>Tracheophyta</taxon>
        <taxon>Polypodiopsida</taxon>
        <taxon>Polypodiidae</taxon>
        <taxon>Polypodiales</taxon>
        <taxon>Pteridineae</taxon>
        <taxon>Pteridaceae</taxon>
        <taxon>Parkerioideae</taxon>
        <taxon>Ceratopteris</taxon>
    </lineage>
</organism>
<dbReference type="PROSITE" id="PS51412">
    <property type="entry name" value="MACPF_2"/>
    <property type="match status" value="1"/>
</dbReference>
<protein>
    <recommendedName>
        <fullName evidence="2">MACPF domain-containing protein</fullName>
    </recommendedName>
</protein>
<sequence>MHTQTSKELTSQSPAWSVARQAVNALGCGYDVTSDLWLGYCKNDGHLIQDYDTSPSVELCLPNNIVLSNVPSSVKCDKGERTRYTTDVLSFNEMSEQFNQALSIPGKIPLGHFNGMFDFSGSWQKDASIVKKLAMDAVCINLYTVELPRTQLILKEEVRAEVPSSWNPAALASFLDKYGTHVIVGVTIGGKDAICIKQLSSSSLSPVAVQRHLQAKSKERFSSIEGSTSKEKINKGKIRDGSILGSHDMSSMTASSPLHKSGLPIPWSNGPAMHSPTDDSDGLTVIYKRKGGQESCQSHDEWLKTVPLAPNVVSMSFVPITSLLNGVTGTGFLSHAINLYLRYKPPIQELHYFLEFQLPKEWAPAYGDLPLGPPRKQQGTPSLQFRPLGPKLQVNTTPVLVGKRCVTGVRFHLEGKKGNRLGIHLQYLTVVPQILQHIWEDDQPEIWEGPDTDFMKYFEPVMWKSFSHVCTAPVEGNEAWDDGTRGDQASSSRYALVVTGARLDVEQYQSKKVLFLRLLYSKIHKASIRRSEWDHTPASQQKSGIFSTLLTTTFTGNLATPAAKPVLVDSAIYPKGPPPANSQAPKLLKLVDTTEMKRGPGDTPGHWLVTGAKLCVDRGKISVRVKYSLLLYIVD</sequence>
<dbReference type="InterPro" id="IPR020864">
    <property type="entry name" value="MACPF"/>
</dbReference>
<dbReference type="Pfam" id="PF01823">
    <property type="entry name" value="MACPF"/>
    <property type="match status" value="1"/>
</dbReference>
<dbReference type="GO" id="GO:0005886">
    <property type="term" value="C:plasma membrane"/>
    <property type="evidence" value="ECO:0007669"/>
    <property type="project" value="TreeGrafter"/>
</dbReference>
<dbReference type="OMA" id="ADIRFKF"/>
<feature type="region of interest" description="Disordered" evidence="1">
    <location>
        <begin position="220"/>
        <end position="244"/>
    </location>
</feature>
<dbReference type="GO" id="GO:0006952">
    <property type="term" value="P:defense response"/>
    <property type="evidence" value="ECO:0007669"/>
    <property type="project" value="InterPro"/>
</dbReference>
<keyword evidence="4" id="KW-1185">Reference proteome</keyword>
<dbReference type="InterPro" id="IPR044663">
    <property type="entry name" value="CAD1/NSL1-like"/>
</dbReference>
<evidence type="ECO:0000259" key="2">
    <source>
        <dbReference type="PROSITE" id="PS51412"/>
    </source>
</evidence>
<dbReference type="GO" id="GO:2000031">
    <property type="term" value="P:regulation of salicylic acid mediated signaling pathway"/>
    <property type="evidence" value="ECO:0007669"/>
    <property type="project" value="InterPro"/>
</dbReference>
<dbReference type="AlphaFoldDB" id="A0A8T2RXN2"/>
<evidence type="ECO:0000256" key="1">
    <source>
        <dbReference type="SAM" id="MobiDB-lite"/>
    </source>
</evidence>
<feature type="domain" description="MACPF" evidence="2">
    <location>
        <begin position="9"/>
        <end position="354"/>
    </location>
</feature>
<name>A0A8T2RXN2_CERRI</name>
<evidence type="ECO:0000313" key="3">
    <source>
        <dbReference type="EMBL" id="KAH7301112.1"/>
    </source>
</evidence>
<dbReference type="OrthoDB" id="1366754at2759"/>
<dbReference type="Proteomes" id="UP000825935">
    <property type="component" value="Chromosome 23"/>
</dbReference>
<dbReference type="PANTHER" id="PTHR33199">
    <property type="entry name" value="MACPF DOMAIN-CONTAINING PROTEIN CAD1"/>
    <property type="match status" value="1"/>
</dbReference>
<reference evidence="3 4" key="1">
    <citation type="submission" date="2021-08" db="EMBL/GenBank/DDBJ databases">
        <title>WGS assembly of Ceratopteris richardii.</title>
        <authorList>
            <person name="Marchant D.B."/>
            <person name="Chen G."/>
            <person name="Jenkins J."/>
            <person name="Shu S."/>
            <person name="Leebens-Mack J."/>
            <person name="Grimwood J."/>
            <person name="Schmutz J."/>
            <person name="Soltis P."/>
            <person name="Soltis D."/>
            <person name="Chen Z.-H."/>
        </authorList>
    </citation>
    <scope>NUCLEOTIDE SEQUENCE [LARGE SCALE GENOMIC DNA]</scope>
    <source>
        <strain evidence="3">Whitten #5841</strain>
        <tissue evidence="3">Leaf</tissue>
    </source>
</reference>
<dbReference type="PANTHER" id="PTHR33199:SF1">
    <property type="entry name" value="OS01G0958700 PROTEIN"/>
    <property type="match status" value="1"/>
</dbReference>
<proteinExistence type="predicted"/>
<evidence type="ECO:0000313" key="4">
    <source>
        <dbReference type="Proteomes" id="UP000825935"/>
    </source>
</evidence>
<gene>
    <name evidence="3" type="ORF">KP509_23G012600</name>
</gene>
<dbReference type="GO" id="GO:0012501">
    <property type="term" value="P:programmed cell death"/>
    <property type="evidence" value="ECO:0007669"/>
    <property type="project" value="InterPro"/>
</dbReference>
<comment type="caution">
    <text evidence="3">The sequence shown here is derived from an EMBL/GenBank/DDBJ whole genome shotgun (WGS) entry which is preliminary data.</text>
</comment>
<accession>A0A8T2RXN2</accession>
<feature type="compositionally biased region" description="Basic and acidic residues" evidence="1">
    <location>
        <begin position="220"/>
        <end position="240"/>
    </location>
</feature>